<feature type="transmembrane region" description="Helical" evidence="2">
    <location>
        <begin position="54"/>
        <end position="76"/>
    </location>
</feature>
<keyword evidence="2" id="KW-1133">Transmembrane helix</keyword>
<keyword evidence="2" id="KW-0472">Membrane</keyword>
<feature type="region of interest" description="Disordered" evidence="1">
    <location>
        <begin position="455"/>
        <end position="510"/>
    </location>
</feature>
<comment type="caution">
    <text evidence="4">The sequence shown here is derived from an EMBL/GenBank/DDBJ whole genome shotgun (WGS) entry which is preliminary data.</text>
</comment>
<evidence type="ECO:0000313" key="4">
    <source>
        <dbReference type="EMBL" id="KAE9986864.1"/>
    </source>
</evidence>
<feature type="transmembrane region" description="Helical" evidence="2">
    <location>
        <begin position="167"/>
        <end position="187"/>
    </location>
</feature>
<accession>A0A8H3VD74</accession>
<dbReference type="EMBL" id="WNWS01000025">
    <property type="protein sequence ID" value="KAE9986864.1"/>
    <property type="molecule type" value="Genomic_DNA"/>
</dbReference>
<evidence type="ECO:0000256" key="1">
    <source>
        <dbReference type="SAM" id="MobiDB-lite"/>
    </source>
</evidence>
<sequence>MKSTIIAALFLAAGAAANYSICTKDFDHGRCVVHTDDGKATREYLPCRKSIVTVLENMICFLLYVEMILVAVIIYIRSFKSTHYLANLQFLDQAIVCSKSLKSTHPLSNFQSFEPAIIYMRSLESTTHGSANFQFFDPAIIPLALFCFIFFINVAKLCMHGKIEYTTLFISLFDLYLAVILSLLLSAQTKLKHLHLNDPEIKAKHLKLTPPEEQKWWHRLDWNRDPWIMVSDNGMQTTLRSAATRVVAPKTTTSSGGTQRPMTNAQNLHSLRSHYRCRSLDTDPRQGMNEAGRGVYGDGGLTHEVDGEKNDATPFDSRTIIASSTTTQVPAKSTNNTPTNALDKIHARLARSNNIRTQEDIGAMDPRVRPVPANPISSAEVENDKHDATPFELRSQRNVDESVWQDRRGGYYGRSPEDYVEAAGPNLRERGRGEPRVRQSTGAFSLEDGLAALERQGGNSRRYTGSDFDERGSAGPERGQRAPRWSTIANGSDRDGPSVQEKNATFNGRR</sequence>
<feature type="region of interest" description="Disordered" evidence="1">
    <location>
        <begin position="407"/>
        <end position="441"/>
    </location>
</feature>
<feature type="transmembrane region" description="Helical" evidence="2">
    <location>
        <begin position="135"/>
        <end position="155"/>
    </location>
</feature>
<dbReference type="AlphaFoldDB" id="A0A8H3VD74"/>
<dbReference type="Proteomes" id="UP000447873">
    <property type="component" value="Unassembled WGS sequence"/>
</dbReference>
<organism evidence="4 5">
    <name type="scientific">Venturia inaequalis</name>
    <name type="common">Apple scab fungus</name>
    <dbReference type="NCBI Taxonomy" id="5025"/>
    <lineage>
        <taxon>Eukaryota</taxon>
        <taxon>Fungi</taxon>
        <taxon>Dikarya</taxon>
        <taxon>Ascomycota</taxon>
        <taxon>Pezizomycotina</taxon>
        <taxon>Dothideomycetes</taxon>
        <taxon>Pleosporomycetidae</taxon>
        <taxon>Venturiales</taxon>
        <taxon>Venturiaceae</taxon>
        <taxon>Venturia</taxon>
    </lineage>
</organism>
<evidence type="ECO:0000256" key="3">
    <source>
        <dbReference type="SAM" id="SignalP"/>
    </source>
</evidence>
<feature type="chain" id="PRO_5034149260" evidence="3">
    <location>
        <begin position="18"/>
        <end position="510"/>
    </location>
</feature>
<evidence type="ECO:0000313" key="5">
    <source>
        <dbReference type="Proteomes" id="UP000447873"/>
    </source>
</evidence>
<gene>
    <name evidence="4" type="ORF">EG328_004583</name>
</gene>
<keyword evidence="2" id="KW-0812">Transmembrane</keyword>
<feature type="signal peptide" evidence="3">
    <location>
        <begin position="1"/>
        <end position="17"/>
    </location>
</feature>
<reference evidence="4 5" key="1">
    <citation type="submission" date="2018-12" db="EMBL/GenBank/DDBJ databases">
        <title>Venturia inaequalis Genome Resource.</title>
        <authorList>
            <person name="Lichtner F.J."/>
        </authorList>
    </citation>
    <scope>NUCLEOTIDE SEQUENCE [LARGE SCALE GENOMIC DNA]</scope>
    <source>
        <strain evidence="4 5">120213</strain>
    </source>
</reference>
<proteinExistence type="predicted"/>
<keyword evidence="3" id="KW-0732">Signal</keyword>
<feature type="compositionally biased region" description="Basic and acidic residues" evidence="1">
    <location>
        <begin position="427"/>
        <end position="437"/>
    </location>
</feature>
<evidence type="ECO:0000256" key="2">
    <source>
        <dbReference type="SAM" id="Phobius"/>
    </source>
</evidence>
<protein>
    <submittedName>
        <fullName evidence="4">Uncharacterized protein</fullName>
    </submittedName>
</protein>
<name>A0A8H3VD74_VENIN</name>
<feature type="compositionally biased region" description="Polar residues" evidence="1">
    <location>
        <begin position="500"/>
        <end position="510"/>
    </location>
</feature>